<keyword evidence="3" id="KW-0690">Ribosome biogenesis</keyword>
<evidence type="ECO:0000313" key="6">
    <source>
        <dbReference type="EMBL" id="GCA62827.1"/>
    </source>
</evidence>
<evidence type="ECO:0000256" key="1">
    <source>
        <dbReference type="ARBA" id="ARBA00004123"/>
    </source>
</evidence>
<dbReference type="Proteomes" id="UP000265618">
    <property type="component" value="Unassembled WGS sequence"/>
</dbReference>
<dbReference type="InterPro" id="IPR011017">
    <property type="entry name" value="TRASH_dom"/>
</dbReference>
<dbReference type="PANTHER" id="PTHR10792">
    <property type="entry name" value="60S RIBOSOMAL PROTEIN L24"/>
    <property type="match status" value="1"/>
</dbReference>
<gene>
    <name evidence="6" type="ORF">KIPB_006058</name>
</gene>
<evidence type="ECO:0000259" key="5">
    <source>
        <dbReference type="SMART" id="SM00746"/>
    </source>
</evidence>
<evidence type="ECO:0000256" key="4">
    <source>
        <dbReference type="ARBA" id="ARBA00023242"/>
    </source>
</evidence>
<evidence type="ECO:0000256" key="2">
    <source>
        <dbReference type="ARBA" id="ARBA00005647"/>
    </source>
</evidence>
<keyword evidence="4" id="KW-0539">Nucleus</keyword>
<dbReference type="GO" id="GO:0042273">
    <property type="term" value="P:ribosomal large subunit biogenesis"/>
    <property type="evidence" value="ECO:0007669"/>
    <property type="project" value="TreeGrafter"/>
</dbReference>
<dbReference type="SUPFAM" id="SSF57716">
    <property type="entry name" value="Glucocorticoid receptor-like (DNA-binding domain)"/>
    <property type="match status" value="1"/>
</dbReference>
<sequence>MVRLHKCSFCSRTVYPGFGTTFVRNDSRVFKFCTGKCHKSFKMKRNPKKVKWTKAFRKLHGKDMSSDISYDFERRRNRPVKYDRELYAQTVVAMKRIVEIQQAREARHKRVRMREIMKKRLAGAVRKQPEKYAELVANLQIGADTTQNVKMEAIHRTKGTAKGVAARQARRKHRQEMKAKLSSRGMAKMVAKSE</sequence>
<accession>A0A391NM19</accession>
<dbReference type="AlphaFoldDB" id="A0A391NM19"/>
<dbReference type="InterPro" id="IPR000988">
    <property type="entry name" value="Ribosomal_eL24-rel_N"/>
</dbReference>
<dbReference type="InterPro" id="IPR023442">
    <property type="entry name" value="Ribosomal_eL24_CS"/>
</dbReference>
<organism evidence="6 7">
    <name type="scientific">Kipferlia bialata</name>
    <dbReference type="NCBI Taxonomy" id="797122"/>
    <lineage>
        <taxon>Eukaryota</taxon>
        <taxon>Metamonada</taxon>
        <taxon>Carpediemonas-like organisms</taxon>
        <taxon>Kipferlia</taxon>
    </lineage>
</organism>
<dbReference type="OrthoDB" id="10262490at2759"/>
<dbReference type="InterPro" id="IPR056366">
    <property type="entry name" value="Ribosomal_eL24"/>
</dbReference>
<dbReference type="GO" id="GO:0003735">
    <property type="term" value="F:structural constituent of ribosome"/>
    <property type="evidence" value="ECO:0007669"/>
    <property type="project" value="InterPro"/>
</dbReference>
<dbReference type="Pfam" id="PF01246">
    <property type="entry name" value="Ribosomal_L24e"/>
    <property type="match status" value="1"/>
</dbReference>
<proteinExistence type="inferred from homology"/>
<protein>
    <submittedName>
        <fullName evidence="6">Ribosome biogenesis protein RLP24</fullName>
    </submittedName>
</protein>
<reference evidence="6 7" key="1">
    <citation type="journal article" date="2018" name="PLoS ONE">
        <title>The draft genome of Kipferlia bialata reveals reductive genome evolution in fornicate parasites.</title>
        <authorList>
            <person name="Tanifuji G."/>
            <person name="Takabayashi S."/>
            <person name="Kume K."/>
            <person name="Takagi M."/>
            <person name="Nakayama T."/>
            <person name="Kamikawa R."/>
            <person name="Inagaki Y."/>
            <person name="Hashimoto T."/>
        </authorList>
    </citation>
    <scope>NUCLEOTIDE SEQUENCE [LARGE SCALE GENOMIC DNA]</scope>
    <source>
        <strain evidence="6">NY0173</strain>
    </source>
</reference>
<evidence type="ECO:0000256" key="3">
    <source>
        <dbReference type="ARBA" id="ARBA00022517"/>
    </source>
</evidence>
<dbReference type="FunFam" id="2.30.170.20:FF:000001">
    <property type="entry name" value="probable ribosome biogenesis protein RLP24"/>
    <property type="match status" value="1"/>
</dbReference>
<keyword evidence="7" id="KW-1185">Reference proteome</keyword>
<name>A0A391NM19_9EUKA</name>
<feature type="domain" description="TRASH" evidence="5">
    <location>
        <begin position="7"/>
        <end position="45"/>
    </location>
</feature>
<dbReference type="SMART" id="SM00746">
    <property type="entry name" value="TRASH"/>
    <property type="match status" value="1"/>
</dbReference>
<dbReference type="PROSITE" id="PS01073">
    <property type="entry name" value="RIBOSOMAL_L24E"/>
    <property type="match status" value="1"/>
</dbReference>
<dbReference type="CDD" id="cd00472">
    <property type="entry name" value="Ribosomal_L24e_L24"/>
    <property type="match status" value="1"/>
</dbReference>
<evidence type="ECO:0000313" key="7">
    <source>
        <dbReference type="Proteomes" id="UP000265618"/>
    </source>
</evidence>
<dbReference type="EMBL" id="BDIP01001508">
    <property type="protein sequence ID" value="GCA62827.1"/>
    <property type="molecule type" value="Genomic_DNA"/>
</dbReference>
<dbReference type="InterPro" id="IPR038630">
    <property type="entry name" value="L24e/L24_sf"/>
</dbReference>
<comment type="caution">
    <text evidence="6">The sequence shown here is derived from an EMBL/GenBank/DDBJ whole genome shotgun (WGS) entry which is preliminary data.</text>
</comment>
<dbReference type="Gene3D" id="2.30.170.20">
    <property type="entry name" value="Ribosomal protein L24e"/>
    <property type="match status" value="1"/>
</dbReference>
<comment type="subcellular location">
    <subcellularLocation>
        <location evidence="1">Nucleus</location>
    </subcellularLocation>
</comment>
<dbReference type="PANTHER" id="PTHR10792:SF8">
    <property type="entry name" value="RIBOSOME BIOGENESIS PROTEIN RLP24-RELATED"/>
    <property type="match status" value="1"/>
</dbReference>
<comment type="similarity">
    <text evidence="2">Belongs to the eukaryotic ribosomal protein eL24 family.</text>
</comment>
<dbReference type="GO" id="GO:0005730">
    <property type="term" value="C:nucleolus"/>
    <property type="evidence" value="ECO:0007669"/>
    <property type="project" value="TreeGrafter"/>
</dbReference>